<evidence type="ECO:0000256" key="1">
    <source>
        <dbReference type="SAM" id="Coils"/>
    </source>
</evidence>
<feature type="signal peptide" evidence="2">
    <location>
        <begin position="1"/>
        <end position="19"/>
    </location>
</feature>
<keyword evidence="4" id="KW-1185">Reference proteome</keyword>
<evidence type="ECO:0000313" key="4">
    <source>
        <dbReference type="Proteomes" id="UP000192472"/>
    </source>
</evidence>
<accession>A0A1W2GKJ3</accession>
<protein>
    <submittedName>
        <fullName evidence="3">Uncharacterized protein</fullName>
    </submittedName>
</protein>
<dbReference type="AlphaFoldDB" id="A0A1W2GKJ3"/>
<evidence type="ECO:0000256" key="2">
    <source>
        <dbReference type="SAM" id="SignalP"/>
    </source>
</evidence>
<keyword evidence="2" id="KW-0732">Signal</keyword>
<dbReference type="OrthoDB" id="9808753at2"/>
<dbReference type="EMBL" id="FWYF01000003">
    <property type="protein sequence ID" value="SMD37012.1"/>
    <property type="molecule type" value="Genomic_DNA"/>
</dbReference>
<keyword evidence="1" id="KW-0175">Coiled coil</keyword>
<evidence type="ECO:0000313" key="3">
    <source>
        <dbReference type="EMBL" id="SMD37012.1"/>
    </source>
</evidence>
<dbReference type="RefSeq" id="WP_139793924.1">
    <property type="nucleotide sequence ID" value="NZ_FWYF01000003.1"/>
</dbReference>
<proteinExistence type="predicted"/>
<reference evidence="3 4" key="1">
    <citation type="submission" date="2017-04" db="EMBL/GenBank/DDBJ databases">
        <authorList>
            <person name="Afonso C.L."/>
            <person name="Miller P.J."/>
            <person name="Scott M.A."/>
            <person name="Spackman E."/>
            <person name="Goraichik I."/>
            <person name="Dimitrov K.M."/>
            <person name="Suarez D.L."/>
            <person name="Swayne D.E."/>
        </authorList>
    </citation>
    <scope>NUCLEOTIDE SEQUENCE [LARGE SCALE GENOMIC DNA]</scope>
    <source>
        <strain evidence="3 4">DSM 26133</strain>
    </source>
</reference>
<dbReference type="STRING" id="692418.SAMN04488029_3190"/>
<gene>
    <name evidence="3" type="ORF">SAMN04488029_3190</name>
</gene>
<feature type="chain" id="PRO_5012235769" evidence="2">
    <location>
        <begin position="20"/>
        <end position="360"/>
    </location>
</feature>
<feature type="coiled-coil region" evidence="1">
    <location>
        <begin position="326"/>
        <end position="360"/>
    </location>
</feature>
<organism evidence="3 4">
    <name type="scientific">Reichenbachiella faecimaris</name>
    <dbReference type="NCBI Taxonomy" id="692418"/>
    <lineage>
        <taxon>Bacteria</taxon>
        <taxon>Pseudomonadati</taxon>
        <taxon>Bacteroidota</taxon>
        <taxon>Cytophagia</taxon>
        <taxon>Cytophagales</taxon>
        <taxon>Reichenbachiellaceae</taxon>
        <taxon>Reichenbachiella</taxon>
    </lineage>
</organism>
<dbReference type="Proteomes" id="UP000192472">
    <property type="component" value="Unassembled WGS sequence"/>
</dbReference>
<sequence>MKKLILLSLAYLMHFISYAQWNEVGKISTTSTGTIGSGNFSNSYIYVSDGSQKMGIDPNQIYAGQDLNFSASTFIKFLTEDVERLRISQNGNIGIGVTNPINALHLANLTNDGINLNSEFRLRTSSVSNNFVLEHIADEGNLIIRSIEAGDIDGDLIINDLGGNVGIGVNNPLAKLSIQSSGTIGSGDYQNSSVYLTDGSQKMGIDPNQIYAGQDLNFSASTFIKILTADVERLRILQNGSVGIGTSTTGTHKLAVEGSIGAREIKVEASGWSDFVFYDSYKLRSLEEVEEHINEKGHLPEIPSEAEVTENGVNLGEMDAKLLQKIEELTLYLIEQNKELKTANQRIEQLEQKISQLENE</sequence>
<name>A0A1W2GKJ3_REIFA</name>